<dbReference type="Pfam" id="PF14707">
    <property type="entry name" value="Sulfatase_C"/>
    <property type="match status" value="1"/>
</dbReference>
<name>A0ABM0ZTY8_ECHTE</name>
<dbReference type="InterPro" id="IPR050738">
    <property type="entry name" value="Sulfatase"/>
</dbReference>
<dbReference type="PANTHER" id="PTHR42693">
    <property type="entry name" value="ARYLSULFATASE FAMILY MEMBER"/>
    <property type="match status" value="1"/>
</dbReference>
<feature type="domain" description="Sulfatase N-terminal" evidence="4">
    <location>
        <begin position="105"/>
        <end position="242"/>
    </location>
</feature>
<gene>
    <name evidence="6" type="primary">STS</name>
</gene>
<evidence type="ECO:0000256" key="1">
    <source>
        <dbReference type="ARBA" id="ARBA00001913"/>
    </source>
</evidence>
<protein>
    <submittedName>
        <fullName evidence="6">Steryl-sulfatase</fullName>
    </submittedName>
</protein>
<dbReference type="GeneID" id="101658236"/>
<keyword evidence="3" id="KW-0378">Hydrolase</keyword>
<evidence type="ECO:0000313" key="6">
    <source>
        <dbReference type="RefSeq" id="XP_012863991.1"/>
    </source>
</evidence>
<sequence length="413" mass="46020">MQLWGPRVKTVFCGGKRAANRLPPVDPGLDPDRSQQILPSPHLRCAREDPSQRVKTVFCGGKRAANRLPPVDPGLDPDRSQQILPSPHLRCAREDPSQAQEIGFNAERPFLLVLSYLHVHTAHFSSPDFAGHSQHGAYGDAAEEMDWSLGQVLDVLDDTKLANNTFVYFSSDHGAHVEEVTTKGEHHGGSNGIYKGGKANNWEGGIRVPGILRWPGVIPAGQEVHEPTSNMDIFPTVAKLAGSPLPDDRIIDGRDLMPLLQGQSPRSEHEFLFHYCNSYLNAVRWHPRDSTSIWKAFYFTPKFTPQGSNGCFSTHVCFCHGHFVTRHRPPLLFDLSRDPRERTPLTPETEPRFHDILRAMQEAADGHRATLTAAPDQLSVGNLLWKPWLQLCCSSPRLACRCDKEAQGTRVAH</sequence>
<dbReference type="Pfam" id="PF00884">
    <property type="entry name" value="Sulfatase"/>
    <property type="match status" value="1"/>
</dbReference>
<accession>A0ABM0ZTY8</accession>
<proteinExistence type="inferred from homology"/>
<evidence type="ECO:0000256" key="3">
    <source>
        <dbReference type="ARBA" id="ARBA00022801"/>
    </source>
</evidence>
<comment type="cofactor">
    <cofactor evidence="1">
        <name>Ca(2+)</name>
        <dbReference type="ChEBI" id="CHEBI:29108"/>
    </cofactor>
</comment>
<dbReference type="Proteomes" id="UP000694863">
    <property type="component" value="Unplaced"/>
</dbReference>
<keyword evidence="5" id="KW-1185">Reference proteome</keyword>
<evidence type="ECO:0000256" key="2">
    <source>
        <dbReference type="ARBA" id="ARBA00008779"/>
    </source>
</evidence>
<comment type="similarity">
    <text evidence="2">Belongs to the sulfatase family.</text>
</comment>
<dbReference type="InterPro" id="IPR000917">
    <property type="entry name" value="Sulfatase_N"/>
</dbReference>
<dbReference type="Gene3D" id="3.30.1120.10">
    <property type="match status" value="1"/>
</dbReference>
<dbReference type="Gene3D" id="3.40.720.10">
    <property type="entry name" value="Alkaline Phosphatase, subunit A"/>
    <property type="match status" value="1"/>
</dbReference>
<organism evidence="5 6">
    <name type="scientific">Echinops telfairi</name>
    <name type="common">Lesser hedgehog tenrec</name>
    <dbReference type="NCBI Taxonomy" id="9371"/>
    <lineage>
        <taxon>Eukaryota</taxon>
        <taxon>Metazoa</taxon>
        <taxon>Chordata</taxon>
        <taxon>Craniata</taxon>
        <taxon>Vertebrata</taxon>
        <taxon>Euteleostomi</taxon>
        <taxon>Mammalia</taxon>
        <taxon>Eutheria</taxon>
        <taxon>Afrotheria</taxon>
        <taxon>Tenrecidae</taxon>
        <taxon>Tenrecinae</taxon>
        <taxon>Echinops</taxon>
    </lineage>
</organism>
<dbReference type="RefSeq" id="XP_012863991.1">
    <property type="nucleotide sequence ID" value="XM_013008537.2"/>
</dbReference>
<dbReference type="PANTHER" id="PTHR42693:SF9">
    <property type="entry name" value="STERYL-SULFATASE"/>
    <property type="match status" value="1"/>
</dbReference>
<reference evidence="6" key="1">
    <citation type="submission" date="2025-08" db="UniProtKB">
        <authorList>
            <consortium name="RefSeq"/>
        </authorList>
    </citation>
    <scope>IDENTIFICATION</scope>
</reference>
<evidence type="ECO:0000259" key="4">
    <source>
        <dbReference type="Pfam" id="PF00884"/>
    </source>
</evidence>
<dbReference type="SUPFAM" id="SSF53649">
    <property type="entry name" value="Alkaline phosphatase-like"/>
    <property type="match status" value="1"/>
</dbReference>
<evidence type="ECO:0000313" key="5">
    <source>
        <dbReference type="Proteomes" id="UP000694863"/>
    </source>
</evidence>
<dbReference type="InterPro" id="IPR017850">
    <property type="entry name" value="Alkaline_phosphatase_core_sf"/>
</dbReference>